<gene>
    <name evidence="4" type="ORF">LADA_0C05600G</name>
</gene>
<feature type="region of interest" description="Disordered" evidence="2">
    <location>
        <begin position="89"/>
        <end position="197"/>
    </location>
</feature>
<dbReference type="AlphaFoldDB" id="A0A1G4IZ09"/>
<evidence type="ECO:0000259" key="3">
    <source>
        <dbReference type="PROSITE" id="PS50102"/>
    </source>
</evidence>
<dbReference type="SUPFAM" id="SSF54928">
    <property type="entry name" value="RNA-binding domain, RBD"/>
    <property type="match status" value="1"/>
</dbReference>
<dbReference type="InterPro" id="IPR000504">
    <property type="entry name" value="RRM_dom"/>
</dbReference>
<organism evidence="4 5">
    <name type="scientific">Lachancea dasiensis</name>
    <dbReference type="NCBI Taxonomy" id="1072105"/>
    <lineage>
        <taxon>Eukaryota</taxon>
        <taxon>Fungi</taxon>
        <taxon>Dikarya</taxon>
        <taxon>Ascomycota</taxon>
        <taxon>Saccharomycotina</taxon>
        <taxon>Saccharomycetes</taxon>
        <taxon>Saccharomycetales</taxon>
        <taxon>Saccharomycetaceae</taxon>
        <taxon>Lachancea</taxon>
    </lineage>
</organism>
<dbReference type="STRING" id="1266660.A0A1G4IZ09"/>
<evidence type="ECO:0000256" key="1">
    <source>
        <dbReference type="PROSITE-ProRule" id="PRU00176"/>
    </source>
</evidence>
<reference evidence="5" key="1">
    <citation type="submission" date="2016-03" db="EMBL/GenBank/DDBJ databases">
        <authorList>
            <person name="Devillers H."/>
        </authorList>
    </citation>
    <scope>NUCLEOTIDE SEQUENCE [LARGE SCALE GENOMIC DNA]</scope>
</reference>
<dbReference type="Pfam" id="PF00076">
    <property type="entry name" value="RRM_1"/>
    <property type="match status" value="1"/>
</dbReference>
<keyword evidence="1" id="KW-0694">RNA-binding</keyword>
<dbReference type="OrthoDB" id="5970at2759"/>
<evidence type="ECO:0000256" key="2">
    <source>
        <dbReference type="SAM" id="MobiDB-lite"/>
    </source>
</evidence>
<evidence type="ECO:0000313" key="4">
    <source>
        <dbReference type="EMBL" id="SCU82476.1"/>
    </source>
</evidence>
<dbReference type="Gene3D" id="3.30.70.330">
    <property type="match status" value="1"/>
</dbReference>
<evidence type="ECO:0000313" key="5">
    <source>
        <dbReference type="Proteomes" id="UP000190274"/>
    </source>
</evidence>
<feature type="region of interest" description="Disordered" evidence="2">
    <location>
        <begin position="1"/>
        <end position="20"/>
    </location>
</feature>
<feature type="region of interest" description="Disordered" evidence="2">
    <location>
        <begin position="209"/>
        <end position="338"/>
    </location>
</feature>
<dbReference type="InterPro" id="IPR050907">
    <property type="entry name" value="SRSF"/>
</dbReference>
<dbReference type="InterPro" id="IPR035979">
    <property type="entry name" value="RBD_domain_sf"/>
</dbReference>
<dbReference type="SMART" id="SM00360">
    <property type="entry name" value="RRM"/>
    <property type="match status" value="1"/>
</dbReference>
<feature type="compositionally biased region" description="Basic and acidic residues" evidence="2">
    <location>
        <begin position="171"/>
        <end position="191"/>
    </location>
</feature>
<dbReference type="GO" id="GO:0003723">
    <property type="term" value="F:RNA binding"/>
    <property type="evidence" value="ECO:0007669"/>
    <property type="project" value="UniProtKB-UniRule"/>
</dbReference>
<feature type="compositionally biased region" description="Polar residues" evidence="2">
    <location>
        <begin position="290"/>
        <end position="319"/>
    </location>
</feature>
<feature type="compositionally biased region" description="Polar residues" evidence="2">
    <location>
        <begin position="244"/>
        <end position="273"/>
    </location>
</feature>
<feature type="compositionally biased region" description="Polar residues" evidence="2">
    <location>
        <begin position="327"/>
        <end position="338"/>
    </location>
</feature>
<proteinExistence type="predicted"/>
<sequence>MASGSTLHVSGFPRGVGTRDLAPDFENIGRVVRIEMPPARSEFARPYAFVEYETPEEAQEALHRLNQQRLSFDPQILITVQFARSEARPSRFSGSIGRHTVRGGTMPREHDYPRRPREHEFDSSFDGQSRFSERNFESGQDDEFHHRRAERDDFSRGKRGAYGPRSYRSQYRSEHAVPRRELSPARMRADDGPAPYQDVLHNNAAALKKPRYSGSVEKSIEQDDYFPAELNSKDVEMTELASAPLQSQGQDSRGSPVSENQVESTAVNESKSISEAPEAKTVPAAPSPHQPTYSNSPDVPQVLGNSASPNEIPQKASNDSEVDRNSAVDNKSADPNQN</sequence>
<dbReference type="Proteomes" id="UP000190274">
    <property type="component" value="Chromosome C"/>
</dbReference>
<accession>A0A1G4IZ09</accession>
<dbReference type="InterPro" id="IPR012677">
    <property type="entry name" value="Nucleotide-bd_a/b_plait_sf"/>
</dbReference>
<dbReference type="EMBL" id="LT598459">
    <property type="protein sequence ID" value="SCU82476.1"/>
    <property type="molecule type" value="Genomic_DNA"/>
</dbReference>
<keyword evidence="5" id="KW-1185">Reference proteome</keyword>
<feature type="compositionally biased region" description="Basic and acidic residues" evidence="2">
    <location>
        <begin position="131"/>
        <end position="156"/>
    </location>
</feature>
<protein>
    <submittedName>
        <fullName evidence="4">LADA_0C05600g1_1</fullName>
    </submittedName>
</protein>
<feature type="domain" description="RRM" evidence="3">
    <location>
        <begin position="5"/>
        <end position="85"/>
    </location>
</feature>
<dbReference type="PROSITE" id="PS50102">
    <property type="entry name" value="RRM"/>
    <property type="match status" value="1"/>
</dbReference>
<feature type="compositionally biased region" description="Basic and acidic residues" evidence="2">
    <location>
        <begin position="107"/>
        <end position="122"/>
    </location>
</feature>
<dbReference type="PANTHER" id="PTHR23147">
    <property type="entry name" value="SERINE/ARGININE RICH SPLICING FACTOR"/>
    <property type="match status" value="1"/>
</dbReference>
<name>A0A1G4IZ09_9SACH</name>